<evidence type="ECO:0008006" key="5">
    <source>
        <dbReference type="Google" id="ProtNLM"/>
    </source>
</evidence>
<keyword evidence="2" id="KW-0472">Membrane</keyword>
<protein>
    <recommendedName>
        <fullName evidence="5">Gram-positive cocci surface proteins LPxTG domain-containing protein</fullName>
    </recommendedName>
</protein>
<reference evidence="3 4" key="1">
    <citation type="journal article" date="2022" name="BMC Genomics">
        <title>Comparative genome analysis of mycobacteria focusing on tRNA and non-coding RNA.</title>
        <authorList>
            <person name="Behra P.R.K."/>
            <person name="Pettersson B.M.F."/>
            <person name="Ramesh M."/>
            <person name="Das S."/>
            <person name="Dasgupta S."/>
            <person name="Kirsebom L.A."/>
        </authorList>
    </citation>
    <scope>NUCLEOTIDE SEQUENCE [LARGE SCALE GENOMIC DNA]</scope>
    <source>
        <strain evidence="3 4">DSM 44078</strain>
    </source>
</reference>
<evidence type="ECO:0000256" key="1">
    <source>
        <dbReference type="SAM" id="MobiDB-lite"/>
    </source>
</evidence>
<name>A0ABT3C8Z8_9MYCO</name>
<keyword evidence="2" id="KW-0812">Transmembrane</keyword>
<accession>A0ABT3C8Z8</accession>
<comment type="caution">
    <text evidence="3">The sequence shown here is derived from an EMBL/GenBank/DDBJ whole genome shotgun (WGS) entry which is preliminary data.</text>
</comment>
<evidence type="ECO:0000256" key="2">
    <source>
        <dbReference type="SAM" id="Phobius"/>
    </source>
</evidence>
<keyword evidence="2" id="KW-1133">Transmembrane helix</keyword>
<organism evidence="3 4">
    <name type="scientific">Mycolicibacterium komossense</name>
    <dbReference type="NCBI Taxonomy" id="1779"/>
    <lineage>
        <taxon>Bacteria</taxon>
        <taxon>Bacillati</taxon>
        <taxon>Actinomycetota</taxon>
        <taxon>Actinomycetes</taxon>
        <taxon>Mycobacteriales</taxon>
        <taxon>Mycobacteriaceae</taxon>
        <taxon>Mycolicibacterium</taxon>
    </lineage>
</organism>
<dbReference type="Proteomes" id="UP001526201">
    <property type="component" value="Unassembled WGS sequence"/>
</dbReference>
<feature type="transmembrane region" description="Helical" evidence="2">
    <location>
        <begin position="49"/>
        <end position="68"/>
    </location>
</feature>
<dbReference type="EMBL" id="JACKTY010000020">
    <property type="protein sequence ID" value="MCV7225959.1"/>
    <property type="molecule type" value="Genomic_DNA"/>
</dbReference>
<gene>
    <name evidence="3" type="ORF">H7J73_07925</name>
</gene>
<sequence>MRTMNAAGRIVVTSLVALAFWISGAGISAAHPMSSGSVTLTAAAADTKTSVLTAGAAGLALGGVIAFWQSRKQRQKNTVFDEVPPADPPKPGDESAPR</sequence>
<feature type="region of interest" description="Disordered" evidence="1">
    <location>
        <begin position="76"/>
        <end position="98"/>
    </location>
</feature>
<evidence type="ECO:0000313" key="3">
    <source>
        <dbReference type="EMBL" id="MCV7225959.1"/>
    </source>
</evidence>
<keyword evidence="4" id="KW-1185">Reference proteome</keyword>
<evidence type="ECO:0000313" key="4">
    <source>
        <dbReference type="Proteomes" id="UP001526201"/>
    </source>
</evidence>
<proteinExistence type="predicted"/>